<gene>
    <name evidence="2" type="ORF">OHN36_31035</name>
</gene>
<protein>
    <submittedName>
        <fullName evidence="2">DUF3556 domain-containing protein</fullName>
    </submittedName>
</protein>
<dbReference type="EMBL" id="CP108330">
    <property type="protein sequence ID" value="WUR41276.1"/>
    <property type="molecule type" value="Genomic_DNA"/>
</dbReference>
<feature type="transmembrane region" description="Helical" evidence="1">
    <location>
        <begin position="39"/>
        <end position="58"/>
    </location>
</feature>
<sequence length="75" mass="8092">MCGRFRPKIGNIRSWIRPGTLGVAPWGSRVPFTSGDERTWFDLALFAGVLAAFVYPLAAQAEPVPSEFLPGGTSP</sequence>
<keyword evidence="3" id="KW-1185">Reference proteome</keyword>
<reference evidence="2" key="1">
    <citation type="submission" date="2022-10" db="EMBL/GenBank/DDBJ databases">
        <title>The complete genomes of actinobacterial strains from the NBC collection.</title>
        <authorList>
            <person name="Joergensen T.S."/>
            <person name="Alvarez Arevalo M."/>
            <person name="Sterndorff E.B."/>
            <person name="Faurdal D."/>
            <person name="Vuksanovic O."/>
            <person name="Mourched A.-S."/>
            <person name="Charusanti P."/>
            <person name="Shaw S."/>
            <person name="Blin K."/>
            <person name="Weber T."/>
        </authorList>
    </citation>
    <scope>NUCLEOTIDE SEQUENCE</scope>
    <source>
        <strain evidence="2">NBC_00489</strain>
    </source>
</reference>
<name>A0ABZ1V9Q0_9ACTN</name>
<keyword evidence="1" id="KW-0472">Membrane</keyword>
<dbReference type="Pfam" id="PF12077">
    <property type="entry name" value="DUF3556"/>
    <property type="match status" value="1"/>
</dbReference>
<accession>A0ABZ1V9Q0</accession>
<evidence type="ECO:0000256" key="1">
    <source>
        <dbReference type="SAM" id="Phobius"/>
    </source>
</evidence>
<evidence type="ECO:0000313" key="2">
    <source>
        <dbReference type="EMBL" id="WUR41276.1"/>
    </source>
</evidence>
<proteinExistence type="predicted"/>
<dbReference type="InterPro" id="IPR021941">
    <property type="entry name" value="DUF3556_TM"/>
</dbReference>
<keyword evidence="1" id="KW-0812">Transmembrane</keyword>
<evidence type="ECO:0000313" key="3">
    <source>
        <dbReference type="Proteomes" id="UP001432161"/>
    </source>
</evidence>
<keyword evidence="1" id="KW-1133">Transmembrane helix</keyword>
<dbReference type="Proteomes" id="UP001432161">
    <property type="component" value="Chromosome"/>
</dbReference>
<organism evidence="2 3">
    <name type="scientific">Streptomyces griseoaurantiacus</name>
    <dbReference type="NCBI Taxonomy" id="68213"/>
    <lineage>
        <taxon>Bacteria</taxon>
        <taxon>Bacillati</taxon>
        <taxon>Actinomycetota</taxon>
        <taxon>Actinomycetes</taxon>
        <taxon>Kitasatosporales</taxon>
        <taxon>Streptomycetaceae</taxon>
        <taxon>Streptomyces</taxon>
        <taxon>Streptomyces aurantiacus group</taxon>
    </lineage>
</organism>